<dbReference type="CDD" id="cd02976">
    <property type="entry name" value="NrdH"/>
    <property type="match status" value="1"/>
</dbReference>
<dbReference type="EMBL" id="BK016165">
    <property type="protein sequence ID" value="DAF99372.1"/>
    <property type="molecule type" value="Genomic_DNA"/>
</dbReference>
<accession>A0A8S5UY57</accession>
<evidence type="ECO:0000256" key="5">
    <source>
        <dbReference type="ARBA" id="ARBA00022982"/>
    </source>
</evidence>
<sequence>MTKATLYTKPGCVQCKMTKRDLTKKGIPFDEIDITEDHDALQFVLGLGYKQAPVVVIGQTHWSGFRPDMVRKFV</sequence>
<evidence type="ECO:0000313" key="9">
    <source>
        <dbReference type="EMBL" id="DAF99372.1"/>
    </source>
</evidence>
<evidence type="ECO:0000256" key="4">
    <source>
        <dbReference type="ARBA" id="ARBA00022448"/>
    </source>
</evidence>
<evidence type="ECO:0000256" key="3">
    <source>
        <dbReference type="ARBA" id="ARBA00017945"/>
    </source>
</evidence>
<dbReference type="Gene3D" id="3.40.30.10">
    <property type="entry name" value="Glutaredoxin"/>
    <property type="match status" value="1"/>
</dbReference>
<organism evidence="9">
    <name type="scientific">Siphoviridae sp. ctjKY6</name>
    <dbReference type="NCBI Taxonomy" id="2825631"/>
    <lineage>
        <taxon>Viruses</taxon>
        <taxon>Duplodnaviria</taxon>
        <taxon>Heunggongvirae</taxon>
        <taxon>Uroviricota</taxon>
        <taxon>Caudoviricetes</taxon>
    </lineage>
</organism>
<comment type="similarity">
    <text evidence="2">Belongs to the glutaredoxin family.</text>
</comment>
<name>A0A8S5UY57_9CAUD</name>
<dbReference type="InterPro" id="IPR051548">
    <property type="entry name" value="Grx-like_ET"/>
</dbReference>
<dbReference type="NCBIfam" id="TIGR02194">
    <property type="entry name" value="GlrX_NrdH"/>
    <property type="match status" value="1"/>
</dbReference>
<dbReference type="GO" id="GO:0009055">
    <property type="term" value="F:electron transfer activity"/>
    <property type="evidence" value="ECO:0007669"/>
    <property type="project" value="TreeGrafter"/>
</dbReference>
<protein>
    <recommendedName>
        <fullName evidence="3">Glutaredoxin-like protein NrdH</fullName>
    </recommendedName>
</protein>
<dbReference type="InterPro" id="IPR011909">
    <property type="entry name" value="GlrX_NrdH"/>
</dbReference>
<dbReference type="Pfam" id="PF00462">
    <property type="entry name" value="Glutaredoxin"/>
    <property type="match status" value="1"/>
</dbReference>
<keyword evidence="6" id="KW-1015">Disulfide bond</keyword>
<keyword evidence="4" id="KW-0813">Transport</keyword>
<dbReference type="InterPro" id="IPR002109">
    <property type="entry name" value="Glutaredoxin"/>
</dbReference>
<dbReference type="SUPFAM" id="SSF52833">
    <property type="entry name" value="Thioredoxin-like"/>
    <property type="match status" value="1"/>
</dbReference>
<dbReference type="PROSITE" id="PS51354">
    <property type="entry name" value="GLUTAREDOXIN_2"/>
    <property type="match status" value="1"/>
</dbReference>
<evidence type="ECO:0000256" key="7">
    <source>
        <dbReference type="ARBA" id="ARBA00023284"/>
    </source>
</evidence>
<evidence type="ECO:0000259" key="8">
    <source>
        <dbReference type="Pfam" id="PF00462"/>
    </source>
</evidence>
<reference evidence="9" key="1">
    <citation type="journal article" date="2021" name="Proc. Natl. Acad. Sci. U.S.A.">
        <title>A Catalog of Tens of Thousands of Viruses from Human Metagenomes Reveals Hidden Associations with Chronic Diseases.</title>
        <authorList>
            <person name="Tisza M.J."/>
            <person name="Buck C.B."/>
        </authorList>
    </citation>
    <scope>NUCLEOTIDE SEQUENCE</scope>
    <source>
        <strain evidence="9">CtjKY6</strain>
    </source>
</reference>
<feature type="domain" description="Glutaredoxin" evidence="8">
    <location>
        <begin position="5"/>
        <end position="62"/>
    </location>
</feature>
<proteinExistence type="inferred from homology"/>
<evidence type="ECO:0000256" key="1">
    <source>
        <dbReference type="ARBA" id="ARBA00002292"/>
    </source>
</evidence>
<keyword evidence="5" id="KW-0249">Electron transport</keyword>
<evidence type="ECO:0000256" key="2">
    <source>
        <dbReference type="ARBA" id="ARBA00007787"/>
    </source>
</evidence>
<dbReference type="PANTHER" id="PTHR34386:SF1">
    <property type="entry name" value="GLUTAREDOXIN-LIKE PROTEIN NRDH"/>
    <property type="match status" value="1"/>
</dbReference>
<dbReference type="InterPro" id="IPR036249">
    <property type="entry name" value="Thioredoxin-like_sf"/>
</dbReference>
<keyword evidence="7" id="KW-0676">Redox-active center</keyword>
<evidence type="ECO:0000256" key="6">
    <source>
        <dbReference type="ARBA" id="ARBA00023157"/>
    </source>
</evidence>
<dbReference type="PANTHER" id="PTHR34386">
    <property type="entry name" value="GLUTAREDOXIN"/>
    <property type="match status" value="1"/>
</dbReference>
<comment type="function">
    <text evidence="1">Electron transport system for the ribonucleotide reductase system NrdEF.</text>
</comment>